<dbReference type="SUPFAM" id="SSF52540">
    <property type="entry name" value="P-loop containing nucleoside triphosphate hydrolases"/>
    <property type="match status" value="1"/>
</dbReference>
<feature type="domain" description="AAA+ ATPase" evidence="1">
    <location>
        <begin position="476"/>
        <end position="640"/>
    </location>
</feature>
<evidence type="ECO:0000259" key="1">
    <source>
        <dbReference type="SMART" id="SM00382"/>
    </source>
</evidence>
<dbReference type="InterPro" id="IPR027417">
    <property type="entry name" value="P-loop_NTPase"/>
</dbReference>
<dbReference type="GO" id="GO:0005524">
    <property type="term" value="F:ATP binding"/>
    <property type="evidence" value="ECO:0007669"/>
    <property type="project" value="InterPro"/>
</dbReference>
<dbReference type="PANTHER" id="PTHR37291:SF1">
    <property type="entry name" value="TYPE IV METHYL-DIRECTED RESTRICTION ENZYME ECOKMCRB SUBUNIT"/>
    <property type="match status" value="1"/>
</dbReference>
<gene>
    <name evidence="2" type="ORF">SAMN02745119_00630</name>
</gene>
<dbReference type="RefSeq" id="WP_078788911.1">
    <property type="nucleotide sequence ID" value="NZ_FUWR01000001.1"/>
</dbReference>
<dbReference type="InterPro" id="IPR011704">
    <property type="entry name" value="ATPase_dyneun-rel_AAA"/>
</dbReference>
<dbReference type="SMART" id="SM00382">
    <property type="entry name" value="AAA"/>
    <property type="match status" value="1"/>
</dbReference>
<dbReference type="STRING" id="115783.SAMN02745119_00630"/>
<dbReference type="EMBL" id="FUWR01000001">
    <property type="protein sequence ID" value="SJZ44247.1"/>
    <property type="molecule type" value="Genomic_DNA"/>
</dbReference>
<keyword evidence="3" id="KW-1185">Reference proteome</keyword>
<dbReference type="InterPro" id="IPR003593">
    <property type="entry name" value="AAA+_ATPase"/>
</dbReference>
<accession>A0A1T4KPI2</accession>
<dbReference type="PANTHER" id="PTHR37291">
    <property type="entry name" value="5-METHYLCYTOSINE-SPECIFIC RESTRICTION ENZYME B"/>
    <property type="match status" value="1"/>
</dbReference>
<proteinExistence type="predicted"/>
<sequence>MADKMYSELIESFISNYAPPERIAARKDAEKEARDLIAENLGHLSKDQLSQFFKVADRDYENGSLKEGRYGITFLGNNRKLIAEQPETVNKWIKELWEVSEAKAYSLVDQFLKEKPIKGAGGGFPSFILYLRDPDLFNIWIKVMIGGINVVTDEVLAHDYKSYNSAVNSFRETYHLEPQTLDIVLTLIGRENTPVPETKSEDTISADYLFSTASFELLDKLHAAPVAVTYHANKENFKKLVEFPLQSLLKEVVTHLPCKMISKMETEKKIFARILKNDYGKGGAWDFYWGALFPKGGERTTDAQLFVWMDHESLEAGFYMGEHGKEQKERFLKNAGLFGKDIGKLLDAQTRDKSLSLGGEDRLFSGNDLTFEQWLKEVSTTSMRAGVSIKRAEVLTSSRNELVNRISILFKQLFPLVLMATTENPMSEVDDYVDDKVSKPPILPVLDSPSYNIDDAMAEVFIEESGFQEILDLIQYKKNIILQGPPGVGKTFIAKRLAYAMMGVKDASRVEMIQFHQSYSYEDFIQGYRPNGDGGFELKNGIFYDFCRRAQEDDLRDYFFIIDEINRGNLSKIFGELLMLIESDKRDKSFAMPLTYSRTAADRFYIPKNLHFIGTMNTADRSLAIVDYALRRRFSFVDLKPNFGDKFSEHLESKDVPKDLIKRIIDKINQLNSDISSDQKNLGAGFCIGHSFFCPNGGIAKYDQVWFEMIIKREIAPLVREYWFDDENKAQQKIAGLLSV</sequence>
<dbReference type="Pfam" id="PF07728">
    <property type="entry name" value="AAA_5"/>
    <property type="match status" value="1"/>
</dbReference>
<dbReference type="Proteomes" id="UP000190102">
    <property type="component" value="Unassembled WGS sequence"/>
</dbReference>
<evidence type="ECO:0000313" key="2">
    <source>
        <dbReference type="EMBL" id="SJZ44247.1"/>
    </source>
</evidence>
<dbReference type="CDD" id="cd00009">
    <property type="entry name" value="AAA"/>
    <property type="match status" value="1"/>
</dbReference>
<dbReference type="GO" id="GO:0016887">
    <property type="term" value="F:ATP hydrolysis activity"/>
    <property type="evidence" value="ECO:0007669"/>
    <property type="project" value="InterPro"/>
</dbReference>
<dbReference type="OrthoDB" id="9783370at2"/>
<dbReference type="AlphaFoldDB" id="A0A1T4KPI2"/>
<dbReference type="InterPro" id="IPR052934">
    <property type="entry name" value="Methyl-DNA_Rec/Restrict_Enz"/>
</dbReference>
<reference evidence="3" key="1">
    <citation type="submission" date="2017-02" db="EMBL/GenBank/DDBJ databases">
        <authorList>
            <person name="Varghese N."/>
            <person name="Submissions S."/>
        </authorList>
    </citation>
    <scope>NUCLEOTIDE SEQUENCE [LARGE SCALE GENOMIC DNA]</scope>
    <source>
        <strain evidence="3">ATCC BAA-34</strain>
    </source>
</reference>
<organism evidence="2 3">
    <name type="scientific">Trichlorobacter thiogenes</name>
    <dbReference type="NCBI Taxonomy" id="115783"/>
    <lineage>
        <taxon>Bacteria</taxon>
        <taxon>Pseudomonadati</taxon>
        <taxon>Thermodesulfobacteriota</taxon>
        <taxon>Desulfuromonadia</taxon>
        <taxon>Geobacterales</taxon>
        <taxon>Geobacteraceae</taxon>
        <taxon>Trichlorobacter</taxon>
    </lineage>
</organism>
<dbReference type="Gene3D" id="3.40.50.300">
    <property type="entry name" value="P-loop containing nucleotide triphosphate hydrolases"/>
    <property type="match status" value="1"/>
</dbReference>
<evidence type="ECO:0000313" key="3">
    <source>
        <dbReference type="Proteomes" id="UP000190102"/>
    </source>
</evidence>
<name>A0A1T4KPI2_9BACT</name>
<protein>
    <submittedName>
        <fullName evidence="2">AAA domain (Dynein-related subfamily)</fullName>
    </submittedName>
</protein>